<dbReference type="GO" id="GO:0030163">
    <property type="term" value="P:protein catabolic process"/>
    <property type="evidence" value="ECO:0007669"/>
    <property type="project" value="UniProtKB-ARBA"/>
</dbReference>
<dbReference type="SMART" id="SM00225">
    <property type="entry name" value="BTB"/>
    <property type="match status" value="1"/>
</dbReference>
<dbReference type="Gene3D" id="2.60.210.10">
    <property type="entry name" value="Apoptosis, Tumor Necrosis Factor Receptor Associated Protein 2, Chain A"/>
    <property type="match status" value="1"/>
</dbReference>
<evidence type="ECO:0000313" key="3">
    <source>
        <dbReference type="EMBL" id="GFY63180.1"/>
    </source>
</evidence>
<dbReference type="InterPro" id="IPR011333">
    <property type="entry name" value="SKP1/BTB/POZ_sf"/>
</dbReference>
<dbReference type="Gene3D" id="1.25.40.420">
    <property type="match status" value="1"/>
</dbReference>
<comment type="caution">
    <text evidence="3">The sequence shown here is derived from an EMBL/GenBank/DDBJ whole genome shotgun (WGS) entry which is preliminary data.</text>
</comment>
<accession>A0A8X6Y2G4</accession>
<dbReference type="CDD" id="cd00121">
    <property type="entry name" value="MATH"/>
    <property type="match status" value="1"/>
</dbReference>
<dbReference type="Gene3D" id="3.30.710.10">
    <property type="entry name" value="Potassium Channel Kv1.1, Chain A"/>
    <property type="match status" value="1"/>
</dbReference>
<feature type="domain" description="BTB" evidence="1">
    <location>
        <begin position="340"/>
        <end position="407"/>
    </location>
</feature>
<dbReference type="PROSITE" id="PS50144">
    <property type="entry name" value="MATH"/>
    <property type="match status" value="1"/>
</dbReference>
<dbReference type="PROSITE" id="PS50097">
    <property type="entry name" value="BTB"/>
    <property type="match status" value="1"/>
</dbReference>
<dbReference type="OrthoDB" id="6431021at2759"/>
<name>A0A8X6Y2G4_9ARAC</name>
<dbReference type="PANTHER" id="PTHR24413">
    <property type="entry name" value="SPECKLE-TYPE POZ PROTEIN"/>
    <property type="match status" value="1"/>
</dbReference>
<dbReference type="EMBL" id="BMAV01014643">
    <property type="protein sequence ID" value="GFY63180.1"/>
    <property type="molecule type" value="Genomic_DNA"/>
</dbReference>
<dbReference type="AlphaFoldDB" id="A0A8X6Y2G4"/>
<dbReference type="SUPFAM" id="SSF49599">
    <property type="entry name" value="TRAF domain-like"/>
    <property type="match status" value="1"/>
</dbReference>
<dbReference type="Pfam" id="PF00651">
    <property type="entry name" value="BTB"/>
    <property type="match status" value="1"/>
</dbReference>
<evidence type="ECO:0000259" key="1">
    <source>
        <dbReference type="PROSITE" id="PS50097"/>
    </source>
</evidence>
<sequence>MSCNADIESKSWLTFFWNVENYSYCWQKNDSAVFSPSFKVGMIENAAWQLLVYPNEDNEEDFISYFLRRACDDNLETPEIEYELAILAEDGSVLQINERERMEEDSEWGSELFFLRQDVKVTRKEAFLSKDTLRFRCRVWRTDGQDVTPARFFARTVLNVKNWNFLWNIEGFSSLKSDETAAYEIRSESESVDMVFSISMNEKGIIMICMEYIDTSIHFLKFQSFITVTNGTQIDCGKRETSTFVEDVLCTLPFTKKYLMDNKNLYLENDVLALYCECSWSDGFAQEGEIERIDYGILSPSVNKEVNTKSCSPPTEVSPFDKMLDLKEDFHCLYAEGIFSDVKLRTTTQTFPAHKNILSIRSPVFRAMFTTDMKEKIQKCVDISDLEDDTVRRMLLYMYTNDLEDLQWESALKLYAAADKYEILALKSKCCSFLKCNLCPNNLCDALVLADMHVDSDLKEAAQIYAFEQEKEVFQSSQWMSFAKTNPALASETMLLKWSKH</sequence>
<dbReference type="InterPro" id="IPR000210">
    <property type="entry name" value="BTB/POZ_dom"/>
</dbReference>
<evidence type="ECO:0000313" key="4">
    <source>
        <dbReference type="Proteomes" id="UP000886998"/>
    </source>
</evidence>
<gene>
    <name evidence="3" type="primary">spoplb</name>
    <name evidence="3" type="ORF">TNIN_84201</name>
</gene>
<dbReference type="CDD" id="cd18186">
    <property type="entry name" value="BTB_POZ_ZBTB_KLHL-like"/>
    <property type="match status" value="1"/>
</dbReference>
<reference evidence="3" key="1">
    <citation type="submission" date="2020-08" db="EMBL/GenBank/DDBJ databases">
        <title>Multicomponent nature underlies the extraordinary mechanical properties of spider dragline silk.</title>
        <authorList>
            <person name="Kono N."/>
            <person name="Nakamura H."/>
            <person name="Mori M."/>
            <person name="Yoshida Y."/>
            <person name="Ohtoshi R."/>
            <person name="Malay A.D."/>
            <person name="Moran D.A.P."/>
            <person name="Tomita M."/>
            <person name="Numata K."/>
            <person name="Arakawa K."/>
        </authorList>
    </citation>
    <scope>NUCLEOTIDE SEQUENCE</scope>
</reference>
<proteinExistence type="predicted"/>
<evidence type="ECO:0000259" key="2">
    <source>
        <dbReference type="PROSITE" id="PS50144"/>
    </source>
</evidence>
<dbReference type="SUPFAM" id="SSF54695">
    <property type="entry name" value="POZ domain"/>
    <property type="match status" value="1"/>
</dbReference>
<dbReference type="InterPro" id="IPR008974">
    <property type="entry name" value="TRAF-like"/>
</dbReference>
<keyword evidence="4" id="KW-1185">Reference proteome</keyword>
<feature type="domain" description="MATH" evidence="2">
    <location>
        <begin position="12"/>
        <end position="139"/>
    </location>
</feature>
<dbReference type="Proteomes" id="UP000886998">
    <property type="component" value="Unassembled WGS sequence"/>
</dbReference>
<organism evidence="3 4">
    <name type="scientific">Trichonephila inaurata madagascariensis</name>
    <dbReference type="NCBI Taxonomy" id="2747483"/>
    <lineage>
        <taxon>Eukaryota</taxon>
        <taxon>Metazoa</taxon>
        <taxon>Ecdysozoa</taxon>
        <taxon>Arthropoda</taxon>
        <taxon>Chelicerata</taxon>
        <taxon>Arachnida</taxon>
        <taxon>Araneae</taxon>
        <taxon>Araneomorphae</taxon>
        <taxon>Entelegynae</taxon>
        <taxon>Araneoidea</taxon>
        <taxon>Nephilidae</taxon>
        <taxon>Trichonephila</taxon>
        <taxon>Trichonephila inaurata</taxon>
    </lineage>
</organism>
<dbReference type="InterPro" id="IPR002083">
    <property type="entry name" value="MATH/TRAF_dom"/>
</dbReference>
<protein>
    <submittedName>
        <fullName evidence="3">Speckle-type POZ protein-like B</fullName>
    </submittedName>
</protein>
<dbReference type="Pfam" id="PF22486">
    <property type="entry name" value="MATH_2"/>
    <property type="match status" value="1"/>
</dbReference>